<reference evidence="2 3" key="1">
    <citation type="journal article" date="2011" name="Genome Biol. Evol.">
        <title>Integration of the genetic map and genome assembly of fugu facilitates insights into distinct features of genome evolution in teleosts and mammals.</title>
        <authorList>
            <person name="Kai W."/>
            <person name="Kikuchi K."/>
            <person name="Tohari S."/>
            <person name="Chew A.K."/>
            <person name="Tay A."/>
            <person name="Fujiwara A."/>
            <person name="Hosoya S."/>
            <person name="Suetake H."/>
            <person name="Naruse K."/>
            <person name="Brenner S."/>
            <person name="Suzuki Y."/>
            <person name="Venkatesh B."/>
        </authorList>
    </citation>
    <scope>NUCLEOTIDE SEQUENCE [LARGE SCALE GENOMIC DNA]</scope>
</reference>
<sequence length="1119" mass="124495">MNKDSAILQGAFVLADKLCLPSTLSSIQKADWDRVGHPVLETLREICGNGEAGTHLTTEESWIKKLICVLWLKLLCKEDGEDREMAWRENPFFYLQSGLPKINHVVLFEVVKSLAAARTFSSLLLHLPLSQTCTEIEKLVQHVKSTPETEDDVQLFLDVWWEMWKSRVEDKKLDDIETIFAKQLACLNSTSSGLSPNAAKRLKLDDVATSLPTTDVLHRLLGALKDLKGHISSQDLCLQALSISLDALYTCFLIDQEVIIPPKERVQILSKIASIKEKNDEKLDSKLLKEAQRDLRASYTPSTFRPVTMTLCEALNIVTELAQSWESRGLLKMSDGCKPSISAFKLEQSASRVLTALPGATAGLETEWTKLQRLLDSLSFPAVDTTPEVHARVAAVIINHGLDNYRDIAALFASEESWAAGEEHWIECVEKNQAAFRQHGALRKLSSTLMSKLQSESMDVNLCRKLMKVIADIFSALPLNDKNQALADMVTLSSRGFFGSSIPPSVTKMFEQELNMAFNCIIQGGGASSAGATQQNLNTAVSLVARVAYQNPEAALRSCCHSAVFNKDAFTLMARILRQLPGLRGQERGAEAEGNDDGSRSGLLCGCLHEMIKAKSLSAGEKMQLLKFVELLMKPERVEEEDGGPSFLPPREVVNTFVLPSLSPVGGRALDIELTLQFLDSALSVEFHQPDLAHHWVLECSPFPLLYVLAQLLDQTLRVWEQSPEDAAIQWSMETKELLVKVLKTLGTVVGAEVAAAPSSWSRALFWLYSKTEELDWTVRFYLKPVWREHFKNEVPSSLLAVCDLPEQEWCGLDLSAYGQGTGLLAWMECCAISDSLQSTMMSSLSVDRGQLDHVIMFSKGLLVALTQTLPCCSLSEWTRLWSVLRELINTGCLHVPFSLEYVEYLPLLDLKGFSCELRQSVFMLRVFQLLCGSSCSHWLSADGWAHVGRLYSHAVREMMKMVRVKLPLPTPGSAAFPKTPASRESNPSSSPGSFPKMPQVYEKDDKDTQNSSLLIQDSQMEEERVPSQEVLFVLSQLFCHVQHVQVMIPGGQCEPLFLSSLEILSHYEAIMAAFPDSSSPLESANTRRFFTTITDNLENLEMKAVLQQKISQLVSLAT</sequence>
<dbReference type="OrthoDB" id="9875414at2759"/>
<dbReference type="InParanoid" id="H2TQV5"/>
<dbReference type="PANTHER" id="PTHR15571:SF2">
    <property type="entry name" value="GEM-ASSOCIATED PROTEIN 4"/>
    <property type="match status" value="1"/>
</dbReference>
<dbReference type="KEGG" id="tru:101063807"/>
<dbReference type="OMA" id="SCHNWLP"/>
<proteinExistence type="predicted"/>
<dbReference type="Proteomes" id="UP000005226">
    <property type="component" value="Chromosome 11"/>
</dbReference>
<dbReference type="GeneTree" id="ENSGT00390000012296"/>
<dbReference type="CTD" id="50628"/>
<dbReference type="GO" id="GO:0032797">
    <property type="term" value="C:SMN complex"/>
    <property type="evidence" value="ECO:0007669"/>
    <property type="project" value="InterPro"/>
</dbReference>
<dbReference type="AlphaFoldDB" id="H2TQV5"/>
<evidence type="ECO:0000313" key="2">
    <source>
        <dbReference type="Ensembl" id="ENSTRUP00000027062.3"/>
    </source>
</evidence>
<gene>
    <name evidence="2" type="primary">gemin4</name>
</gene>
<feature type="region of interest" description="Disordered" evidence="1">
    <location>
        <begin position="976"/>
        <end position="1009"/>
    </location>
</feature>
<evidence type="ECO:0000256" key="1">
    <source>
        <dbReference type="SAM" id="MobiDB-lite"/>
    </source>
</evidence>
<accession>H2TQV5</accession>
<dbReference type="STRING" id="31033.ENSTRUP00000027062"/>
<feature type="compositionally biased region" description="Low complexity" evidence="1">
    <location>
        <begin position="981"/>
        <end position="996"/>
    </location>
</feature>
<dbReference type="Ensembl" id="ENSTRUT00000027171.3">
    <property type="protein sequence ID" value="ENSTRUP00000027062.3"/>
    <property type="gene ID" value="ENSTRUG00000010725.3"/>
</dbReference>
<reference evidence="2" key="3">
    <citation type="submission" date="2025-09" db="UniProtKB">
        <authorList>
            <consortium name="Ensembl"/>
        </authorList>
    </citation>
    <scope>IDENTIFICATION</scope>
</reference>
<evidence type="ECO:0000313" key="3">
    <source>
        <dbReference type="Proteomes" id="UP000005226"/>
    </source>
</evidence>
<reference evidence="2" key="2">
    <citation type="submission" date="2025-08" db="UniProtKB">
        <authorList>
            <consortium name="Ensembl"/>
        </authorList>
    </citation>
    <scope>IDENTIFICATION</scope>
</reference>
<dbReference type="InterPro" id="IPR033265">
    <property type="entry name" value="GEMIN4"/>
</dbReference>
<dbReference type="RefSeq" id="XP_011607031.2">
    <property type="nucleotide sequence ID" value="XM_011608729.2"/>
</dbReference>
<name>H2TQV5_TAKRU</name>
<dbReference type="GeneID" id="101063807"/>
<keyword evidence="3" id="KW-1185">Reference proteome</keyword>
<dbReference type="GO" id="GO:0000387">
    <property type="term" value="P:spliceosomal snRNP assembly"/>
    <property type="evidence" value="ECO:0007669"/>
    <property type="project" value="InterPro"/>
</dbReference>
<protein>
    <submittedName>
        <fullName evidence="2">Gem (nuclear organelle) associated protein 4</fullName>
    </submittedName>
</protein>
<dbReference type="eggNOG" id="ENOG502QRX9">
    <property type="taxonomic scope" value="Eukaryota"/>
</dbReference>
<organism evidence="2 3">
    <name type="scientific">Takifugu rubripes</name>
    <name type="common">Japanese pufferfish</name>
    <name type="synonym">Fugu rubripes</name>
    <dbReference type="NCBI Taxonomy" id="31033"/>
    <lineage>
        <taxon>Eukaryota</taxon>
        <taxon>Metazoa</taxon>
        <taxon>Chordata</taxon>
        <taxon>Craniata</taxon>
        <taxon>Vertebrata</taxon>
        <taxon>Euteleostomi</taxon>
        <taxon>Actinopterygii</taxon>
        <taxon>Neopterygii</taxon>
        <taxon>Teleostei</taxon>
        <taxon>Neoteleostei</taxon>
        <taxon>Acanthomorphata</taxon>
        <taxon>Eupercaria</taxon>
        <taxon>Tetraodontiformes</taxon>
        <taxon>Tetradontoidea</taxon>
        <taxon>Tetraodontidae</taxon>
        <taxon>Takifugu</taxon>
    </lineage>
</organism>
<dbReference type="GO" id="GO:0006364">
    <property type="term" value="P:rRNA processing"/>
    <property type="evidence" value="ECO:0007669"/>
    <property type="project" value="InterPro"/>
</dbReference>
<dbReference type="PANTHER" id="PTHR15571">
    <property type="entry name" value="GEM-ASSOCIATED PROTEIN 4"/>
    <property type="match status" value="1"/>
</dbReference>
<dbReference type="HOGENOM" id="CLU_010121_0_0_1"/>